<accession>A0A1T4KA77</accession>
<gene>
    <name evidence="3" type="ORF">SAMN02745673_00261</name>
</gene>
<dbReference type="GO" id="GO:0016878">
    <property type="term" value="F:acid-thiol ligase activity"/>
    <property type="evidence" value="ECO:0007669"/>
    <property type="project" value="UniProtKB-ARBA"/>
</dbReference>
<dbReference type="SUPFAM" id="SSF56801">
    <property type="entry name" value="Acetyl-CoA synthetase-like"/>
    <property type="match status" value="1"/>
</dbReference>
<dbReference type="InterPro" id="IPR025110">
    <property type="entry name" value="AMP-bd_C"/>
</dbReference>
<evidence type="ECO:0000259" key="1">
    <source>
        <dbReference type="Pfam" id="PF00501"/>
    </source>
</evidence>
<sequence>MDVPKRPLQAVVGLDGRHLTELLARALAGDGPAVLPIAADTPAPRVRALVEAMRPSSVRTPEGVTPVDGGVGIGDDVALVIATSGSTGTPKGVELSAPALTHSSRSSLARIGAGPGDVWLCTLPTAHISGLQVILRALACGSEPIHLRFDVDAVLAAAAEHRPHVSLVPTQLRRLLAAGADLSAFGTILLGGAAADTALLEAARAAGGRVVTTYGMSETCGGCVYDGVPLEGVDVRVAEDGRILLGGPMLFSGYRLRPDLSAAHLRPGPDGRPRFTTGDLGVLDDEGRLRVRGRADDVINTGGHKVVPSEVAEIVCGLDSVSEAVVVGRDDPEWGQRVTVVVVPADPSAPPTLDEVRSRVRSFLPAYAAPRELDVRAELPLLASGKPDLRTLRAPARGA</sequence>
<keyword evidence="3" id="KW-0436">Ligase</keyword>
<dbReference type="AlphaFoldDB" id="A0A1T4KA77"/>
<dbReference type="InterPro" id="IPR042099">
    <property type="entry name" value="ANL_N_sf"/>
</dbReference>
<feature type="domain" description="AMP-dependent synthetase/ligase" evidence="1">
    <location>
        <begin position="74"/>
        <end position="254"/>
    </location>
</feature>
<evidence type="ECO:0000313" key="4">
    <source>
        <dbReference type="Proteomes" id="UP000190637"/>
    </source>
</evidence>
<dbReference type="InterPro" id="IPR020845">
    <property type="entry name" value="AMP-binding_CS"/>
</dbReference>
<dbReference type="InterPro" id="IPR045851">
    <property type="entry name" value="AMP-bd_C_sf"/>
</dbReference>
<proteinExistence type="predicted"/>
<dbReference type="InterPro" id="IPR000873">
    <property type="entry name" value="AMP-dep_synth/lig_dom"/>
</dbReference>
<evidence type="ECO:0000259" key="2">
    <source>
        <dbReference type="Pfam" id="PF13193"/>
    </source>
</evidence>
<protein>
    <submittedName>
        <fullName evidence="3">O-succinylbenzoic acid--CoA ligase</fullName>
    </submittedName>
</protein>
<dbReference type="Gene3D" id="3.40.50.12780">
    <property type="entry name" value="N-terminal domain of ligase-like"/>
    <property type="match status" value="1"/>
</dbReference>
<dbReference type="STRING" id="1122192.SAMN02745673_00261"/>
<dbReference type="Proteomes" id="UP000190637">
    <property type="component" value="Unassembled WGS sequence"/>
</dbReference>
<dbReference type="EMBL" id="FUWS01000001">
    <property type="protein sequence ID" value="SJZ39267.1"/>
    <property type="molecule type" value="Genomic_DNA"/>
</dbReference>
<dbReference type="PANTHER" id="PTHR43767">
    <property type="entry name" value="LONG-CHAIN-FATTY-ACID--COA LIGASE"/>
    <property type="match status" value="1"/>
</dbReference>
<evidence type="ECO:0000313" key="3">
    <source>
        <dbReference type="EMBL" id="SJZ39267.1"/>
    </source>
</evidence>
<dbReference type="InterPro" id="IPR050237">
    <property type="entry name" value="ATP-dep_AMP-bd_enzyme"/>
</dbReference>
<name>A0A1T4KA77_9ACTN</name>
<dbReference type="PROSITE" id="PS00455">
    <property type="entry name" value="AMP_BINDING"/>
    <property type="match status" value="1"/>
</dbReference>
<organism evidence="3 4">
    <name type="scientific">Marinactinospora thermotolerans DSM 45154</name>
    <dbReference type="NCBI Taxonomy" id="1122192"/>
    <lineage>
        <taxon>Bacteria</taxon>
        <taxon>Bacillati</taxon>
        <taxon>Actinomycetota</taxon>
        <taxon>Actinomycetes</taxon>
        <taxon>Streptosporangiales</taxon>
        <taxon>Nocardiopsidaceae</taxon>
        <taxon>Marinactinospora</taxon>
    </lineage>
</organism>
<keyword evidence="4" id="KW-1185">Reference proteome</keyword>
<reference evidence="3 4" key="1">
    <citation type="submission" date="2017-02" db="EMBL/GenBank/DDBJ databases">
        <authorList>
            <person name="Peterson S.W."/>
        </authorList>
    </citation>
    <scope>NUCLEOTIDE SEQUENCE [LARGE SCALE GENOMIC DNA]</scope>
    <source>
        <strain evidence="3 4">DSM 45154</strain>
    </source>
</reference>
<dbReference type="Pfam" id="PF00501">
    <property type="entry name" value="AMP-binding"/>
    <property type="match status" value="1"/>
</dbReference>
<dbReference type="Pfam" id="PF13193">
    <property type="entry name" value="AMP-binding_C"/>
    <property type="match status" value="1"/>
</dbReference>
<dbReference type="Gene3D" id="3.30.300.30">
    <property type="match status" value="1"/>
</dbReference>
<feature type="domain" description="AMP-binding enzyme C-terminal" evidence="2">
    <location>
        <begin position="310"/>
        <end position="386"/>
    </location>
</feature>
<dbReference type="PANTHER" id="PTHR43767:SF1">
    <property type="entry name" value="NONRIBOSOMAL PEPTIDE SYNTHASE PES1 (EUROFUNG)-RELATED"/>
    <property type="match status" value="1"/>
</dbReference>